<evidence type="ECO:0000256" key="1">
    <source>
        <dbReference type="SAM" id="MobiDB-lite"/>
    </source>
</evidence>
<gene>
    <name evidence="2" type="ordered locus">Pden_1993</name>
</gene>
<protein>
    <submittedName>
        <fullName evidence="2">Uncharacterized protein</fullName>
    </submittedName>
</protein>
<evidence type="ECO:0000313" key="3">
    <source>
        <dbReference type="Proteomes" id="UP000000361"/>
    </source>
</evidence>
<reference evidence="3" key="1">
    <citation type="submission" date="2006-12" db="EMBL/GenBank/DDBJ databases">
        <title>Complete sequence of chromosome 1 of Paracoccus denitrificans PD1222.</title>
        <authorList>
            <person name="Copeland A."/>
            <person name="Lucas S."/>
            <person name="Lapidus A."/>
            <person name="Barry K."/>
            <person name="Detter J.C."/>
            <person name="Glavina del Rio T."/>
            <person name="Hammon N."/>
            <person name="Israni S."/>
            <person name="Dalin E."/>
            <person name="Tice H."/>
            <person name="Pitluck S."/>
            <person name="Munk A.C."/>
            <person name="Brettin T."/>
            <person name="Bruce D."/>
            <person name="Han C."/>
            <person name="Tapia R."/>
            <person name="Gilna P."/>
            <person name="Schmutz J."/>
            <person name="Larimer F."/>
            <person name="Land M."/>
            <person name="Hauser L."/>
            <person name="Kyrpides N."/>
            <person name="Lykidis A."/>
            <person name="Spiro S."/>
            <person name="Richardson D.J."/>
            <person name="Moir J.W.B."/>
            <person name="Ferguson S.J."/>
            <person name="van Spanning R.J.M."/>
            <person name="Richardson P."/>
        </authorList>
    </citation>
    <scope>NUCLEOTIDE SEQUENCE [LARGE SCALE GENOMIC DNA]</scope>
    <source>
        <strain evidence="3">Pd 1222</strain>
    </source>
</reference>
<dbReference type="Proteomes" id="UP000000361">
    <property type="component" value="Chromosome 1"/>
</dbReference>
<name>A1B3J1_PARDP</name>
<keyword evidence="3" id="KW-1185">Reference proteome</keyword>
<dbReference type="AlphaFoldDB" id="A1B3J1"/>
<dbReference type="EMBL" id="CP000489">
    <property type="protein sequence ID" value="ABL70085.1"/>
    <property type="molecule type" value="Genomic_DNA"/>
</dbReference>
<accession>A1B3J1</accession>
<evidence type="ECO:0000313" key="2">
    <source>
        <dbReference type="EMBL" id="ABL70085.1"/>
    </source>
</evidence>
<sequence>MHELAGAHGGVVGDRHADRRRQHERTGGCIAPHPVRRDIDLDADDEGFAIGHVAQPDAAGRTVVIAGLQRALVVVDRKVAAAGIGPEKQRHARAIAVDGHAQDDEGPFEPARRQARRLQELPVAEPDAQGRRGDRIARAGDRQVPAAIAAVGHARHRRGLAGIGRGGVEIASRLRVVDPRCRRCGDHQQRGAGRDRPGGIAPVDRQRIFARLGQFHALLLRVDPVADRIVVQQQVPLCGRWRGAFGTAQVQGDAVAQPRRFGQDRGLAGDRRRYGGHRLIDQHRTVGVQQPRGLAAVIDPLDPVEKAALDTAMDRRRRIPTIQHHQIVRAPLPFGQGEVAVVVRGDDQPHRAALARRLQVLRARPFQIAQRRLQRRGQKQRPHLEQLGHIGAVARDGPGRPGPLALAVHDQIQRPAALRVGRRLDLLGHHPHAALEYVRALKRRDDLARGDRRKRGVHQHAPDCGFVRHLTLSSSEWRSDYPGKARTLQKAGLQRTGLGSGLDASAHRQFRGATGQRHAVDPSAYGIHASTIRDLRP</sequence>
<dbReference type="HOGENOM" id="CLU_507007_0_0_5"/>
<dbReference type="KEGG" id="pde:Pden_1993"/>
<dbReference type="EnsemblBacteria" id="ABL70085">
    <property type="protein sequence ID" value="ABL70085"/>
    <property type="gene ID" value="Pden_1993"/>
</dbReference>
<proteinExistence type="predicted"/>
<organism evidence="2 3">
    <name type="scientific">Paracoccus denitrificans (strain Pd 1222)</name>
    <dbReference type="NCBI Taxonomy" id="318586"/>
    <lineage>
        <taxon>Bacteria</taxon>
        <taxon>Pseudomonadati</taxon>
        <taxon>Pseudomonadota</taxon>
        <taxon>Alphaproteobacteria</taxon>
        <taxon>Rhodobacterales</taxon>
        <taxon>Paracoccaceae</taxon>
        <taxon>Paracoccus</taxon>
    </lineage>
</organism>
<feature type="region of interest" description="Disordered" evidence="1">
    <location>
        <begin position="1"/>
        <end position="35"/>
    </location>
</feature>